<dbReference type="RefSeq" id="WP_379153454.1">
    <property type="nucleotide sequence ID" value="NZ_JBHSRJ010000004.1"/>
</dbReference>
<dbReference type="EMBL" id="JBHSRJ010000004">
    <property type="protein sequence ID" value="MFC6043416.1"/>
    <property type="molecule type" value="Genomic_DNA"/>
</dbReference>
<keyword evidence="1" id="KW-0732">Signal</keyword>
<protein>
    <submittedName>
        <fullName evidence="2">Uncharacterized protein</fullName>
    </submittedName>
</protein>
<name>A0ABW1LJ65_9ACTN</name>
<feature type="signal peptide" evidence="1">
    <location>
        <begin position="1"/>
        <end position="37"/>
    </location>
</feature>
<feature type="chain" id="PRO_5045103182" evidence="1">
    <location>
        <begin position="38"/>
        <end position="437"/>
    </location>
</feature>
<gene>
    <name evidence="2" type="ORF">ACFPYL_10045</name>
</gene>
<comment type="caution">
    <text evidence="2">The sequence shown here is derived from an EMBL/GenBank/DDBJ whole genome shotgun (WGS) entry which is preliminary data.</text>
</comment>
<keyword evidence="3" id="KW-1185">Reference proteome</keyword>
<proteinExistence type="predicted"/>
<dbReference type="Proteomes" id="UP001596135">
    <property type="component" value="Unassembled WGS sequence"/>
</dbReference>
<reference evidence="3" key="1">
    <citation type="journal article" date="2019" name="Int. J. Syst. Evol. Microbiol.">
        <title>The Global Catalogue of Microorganisms (GCM) 10K type strain sequencing project: providing services to taxonomists for standard genome sequencing and annotation.</title>
        <authorList>
            <consortium name="The Broad Institute Genomics Platform"/>
            <consortium name="The Broad Institute Genome Sequencing Center for Infectious Disease"/>
            <person name="Wu L."/>
            <person name="Ma J."/>
        </authorList>
    </citation>
    <scope>NUCLEOTIDE SEQUENCE [LARGE SCALE GENOMIC DNA]</scope>
    <source>
        <strain evidence="3">CCUG 54522</strain>
    </source>
</reference>
<evidence type="ECO:0000256" key="1">
    <source>
        <dbReference type="SAM" id="SignalP"/>
    </source>
</evidence>
<evidence type="ECO:0000313" key="2">
    <source>
        <dbReference type="EMBL" id="MFC6043416.1"/>
    </source>
</evidence>
<organism evidence="2 3">
    <name type="scientific">Nocardioides hankookensis</name>
    <dbReference type="NCBI Taxonomy" id="443157"/>
    <lineage>
        <taxon>Bacteria</taxon>
        <taxon>Bacillati</taxon>
        <taxon>Actinomycetota</taxon>
        <taxon>Actinomycetes</taxon>
        <taxon>Propionibacteriales</taxon>
        <taxon>Nocardioidaceae</taxon>
        <taxon>Nocardioides</taxon>
    </lineage>
</organism>
<accession>A0ABW1LJ65</accession>
<evidence type="ECO:0000313" key="3">
    <source>
        <dbReference type="Proteomes" id="UP001596135"/>
    </source>
</evidence>
<sequence>MKRMSRTTTLVRAVVAALVTTALVTTALGTVGAPAVAATAAPAATSISIRPLQPSVTPGESGVIAGNLQVEGASPADRPVDLEAQAAGEQVFTPIGTATTGDKGGVRLTVAPEVTTRYRWHYAGADDAKPRYSGVAVIRVHAPSHPAHRLPTTLSIRAMRPVVGADGTGVVRGNLRVNRFHLRGKYVVLLARTTPGGNWQYRNGQRTDRDGLVSFRVRPASPTAYRLAFAGTSRFRPVRSGTVQIGVRQVVSILAEPRRVDPGGSSVVSGTVTYSASPVAGVSVDLVSKTVRPKTAWAIAETATTAADGSVSFTVTPATASRYRLRAHAAAGLPGGVSRVVEIGVRAPSSLSIRGRDVPRGLAVTGQLRAQRHPVKGALVTLQTYDAGTATWTVVDHARTARNGTVRFVRPSAPGTDYRLGYAARRFAASTSATLTD</sequence>